<evidence type="ECO:0000313" key="3">
    <source>
        <dbReference type="EMBL" id="AFM25797.1"/>
    </source>
</evidence>
<evidence type="ECO:0000256" key="2">
    <source>
        <dbReference type="ARBA" id="ARBA00023080"/>
    </source>
</evidence>
<dbReference type="KEGG" id="dti:Desti_3135"/>
<keyword evidence="2" id="KW-0546">Nucleotide metabolism</keyword>
<dbReference type="InterPro" id="IPR036157">
    <property type="entry name" value="dUTPase-like_sf"/>
</dbReference>
<evidence type="ECO:0000256" key="1">
    <source>
        <dbReference type="ARBA" id="ARBA00022801"/>
    </source>
</evidence>
<accession>I4C8A6</accession>
<dbReference type="GO" id="GO:0006229">
    <property type="term" value="P:dUTP biosynthetic process"/>
    <property type="evidence" value="ECO:0007669"/>
    <property type="project" value="InterPro"/>
</dbReference>
<evidence type="ECO:0000313" key="4">
    <source>
        <dbReference type="Proteomes" id="UP000006055"/>
    </source>
</evidence>
<dbReference type="STRING" id="706587.Desti_3135"/>
<gene>
    <name evidence="3" type="ordered locus">Desti_3135</name>
</gene>
<keyword evidence="4" id="KW-1185">Reference proteome</keyword>
<dbReference type="PANTHER" id="PTHR42680">
    <property type="entry name" value="DCTP DEAMINASE"/>
    <property type="match status" value="1"/>
</dbReference>
<dbReference type="Gene3D" id="2.70.40.10">
    <property type="match status" value="1"/>
</dbReference>
<dbReference type="Pfam" id="PF22769">
    <property type="entry name" value="DCD"/>
    <property type="match status" value="1"/>
</dbReference>
<dbReference type="AlphaFoldDB" id="I4C8A6"/>
<dbReference type="InterPro" id="IPR033704">
    <property type="entry name" value="dUTPase_trimeric"/>
</dbReference>
<reference evidence="4" key="1">
    <citation type="submission" date="2012-06" db="EMBL/GenBank/DDBJ databases">
        <title>Complete sequence of chromosome of Desulfomonile tiedjei DSM 6799.</title>
        <authorList>
            <person name="Lucas S."/>
            <person name="Copeland A."/>
            <person name="Lapidus A."/>
            <person name="Glavina del Rio T."/>
            <person name="Dalin E."/>
            <person name="Tice H."/>
            <person name="Bruce D."/>
            <person name="Goodwin L."/>
            <person name="Pitluck S."/>
            <person name="Peters L."/>
            <person name="Ovchinnikova G."/>
            <person name="Zeytun A."/>
            <person name="Lu M."/>
            <person name="Kyrpides N."/>
            <person name="Mavromatis K."/>
            <person name="Ivanova N."/>
            <person name="Brettin T."/>
            <person name="Detter J.C."/>
            <person name="Han C."/>
            <person name="Larimer F."/>
            <person name="Land M."/>
            <person name="Hauser L."/>
            <person name="Markowitz V."/>
            <person name="Cheng J.-F."/>
            <person name="Hugenholtz P."/>
            <person name="Woyke T."/>
            <person name="Wu D."/>
            <person name="Spring S."/>
            <person name="Schroeder M."/>
            <person name="Brambilla E."/>
            <person name="Klenk H.-P."/>
            <person name="Eisen J.A."/>
        </authorList>
    </citation>
    <scope>NUCLEOTIDE SEQUENCE [LARGE SCALE GENOMIC DNA]</scope>
    <source>
        <strain evidence="4">ATCC 49306 / DSM 6799 / DCB-1</strain>
    </source>
</reference>
<dbReference type="RefSeq" id="WP_014810934.1">
    <property type="nucleotide sequence ID" value="NC_018025.1"/>
</dbReference>
<dbReference type="SUPFAM" id="SSF51283">
    <property type="entry name" value="dUTPase-like"/>
    <property type="match status" value="1"/>
</dbReference>
<proteinExistence type="predicted"/>
<dbReference type="eggNOG" id="COG0717">
    <property type="taxonomic scope" value="Bacteria"/>
</dbReference>
<sequence length="170" mass="19169">MSVLTRDELLKAIREGRIQIEPFSEDMVGPGSIDMNLSNQFRIFKKLRKGVVVDDSMELEKITKLVHYKSSFTLLPGETILGITRERIHLAPDLCGWIQGRSRFARIGLLTHITASFIQPGTNNKQVLEISNMAPFPLILKPDTRVCQVIVQTTVGAAIYEGKHRIQENL</sequence>
<dbReference type="Proteomes" id="UP000006055">
    <property type="component" value="Chromosome"/>
</dbReference>
<dbReference type="NCBIfam" id="TIGR02274">
    <property type="entry name" value="dCTP_deam"/>
    <property type="match status" value="1"/>
</dbReference>
<dbReference type="OrthoDB" id="9780956at2"/>
<dbReference type="CDD" id="cd07557">
    <property type="entry name" value="trimeric_dUTPase"/>
    <property type="match status" value="1"/>
</dbReference>
<keyword evidence="1" id="KW-0378">Hydrolase</keyword>
<dbReference type="HOGENOM" id="CLU_087476_2_0_7"/>
<name>I4C8A6_DESTA</name>
<dbReference type="PANTHER" id="PTHR42680:SF3">
    <property type="entry name" value="DCTP DEAMINASE"/>
    <property type="match status" value="1"/>
</dbReference>
<organism evidence="3 4">
    <name type="scientific">Desulfomonile tiedjei (strain ATCC 49306 / DSM 6799 / DCB-1)</name>
    <dbReference type="NCBI Taxonomy" id="706587"/>
    <lineage>
        <taxon>Bacteria</taxon>
        <taxon>Pseudomonadati</taxon>
        <taxon>Thermodesulfobacteriota</taxon>
        <taxon>Desulfomonilia</taxon>
        <taxon>Desulfomonilales</taxon>
        <taxon>Desulfomonilaceae</taxon>
        <taxon>Desulfomonile</taxon>
    </lineage>
</organism>
<protein>
    <submittedName>
        <fullName evidence="3">Deoxycytidine triphosphate deaminase</fullName>
    </submittedName>
</protein>
<dbReference type="EMBL" id="CP003360">
    <property type="protein sequence ID" value="AFM25797.1"/>
    <property type="molecule type" value="Genomic_DNA"/>
</dbReference>
<dbReference type="GO" id="GO:0008829">
    <property type="term" value="F:dCTP deaminase activity"/>
    <property type="evidence" value="ECO:0007669"/>
    <property type="project" value="InterPro"/>
</dbReference>
<dbReference type="InterPro" id="IPR011962">
    <property type="entry name" value="dCTP_deaminase"/>
</dbReference>